<dbReference type="NCBIfam" id="TIGR02464">
    <property type="entry name" value="ribofla_fusion"/>
    <property type="match status" value="1"/>
</dbReference>
<protein>
    <recommendedName>
        <fullName evidence="1">NADAR domain-containing protein</fullName>
    </recommendedName>
</protein>
<evidence type="ECO:0000313" key="3">
    <source>
        <dbReference type="Proteomes" id="UP000807353"/>
    </source>
</evidence>
<reference evidence="2" key="1">
    <citation type="submission" date="2020-11" db="EMBL/GenBank/DDBJ databases">
        <authorList>
            <consortium name="DOE Joint Genome Institute"/>
            <person name="Ahrendt S."/>
            <person name="Riley R."/>
            <person name="Andreopoulos W."/>
            <person name="Labutti K."/>
            <person name="Pangilinan J."/>
            <person name="Ruiz-Duenas F.J."/>
            <person name="Barrasa J.M."/>
            <person name="Sanchez-Garcia M."/>
            <person name="Camarero S."/>
            <person name="Miyauchi S."/>
            <person name="Serrano A."/>
            <person name="Linde D."/>
            <person name="Babiker R."/>
            <person name="Drula E."/>
            <person name="Ayuso-Fernandez I."/>
            <person name="Pacheco R."/>
            <person name="Padilla G."/>
            <person name="Ferreira P."/>
            <person name="Barriuso J."/>
            <person name="Kellner H."/>
            <person name="Castanera R."/>
            <person name="Alfaro M."/>
            <person name="Ramirez L."/>
            <person name="Pisabarro A.G."/>
            <person name="Kuo A."/>
            <person name="Tritt A."/>
            <person name="Lipzen A."/>
            <person name="He G."/>
            <person name="Yan M."/>
            <person name="Ng V."/>
            <person name="Cullen D."/>
            <person name="Martin F."/>
            <person name="Rosso M.-N."/>
            <person name="Henrissat B."/>
            <person name="Hibbett D."/>
            <person name="Martinez A.T."/>
            <person name="Grigoriev I.V."/>
        </authorList>
    </citation>
    <scope>NUCLEOTIDE SEQUENCE</scope>
    <source>
        <strain evidence="2">CBS 247.69</strain>
    </source>
</reference>
<evidence type="ECO:0000313" key="2">
    <source>
        <dbReference type="EMBL" id="KAF9456867.1"/>
    </source>
</evidence>
<comment type="caution">
    <text evidence="2">The sequence shown here is derived from an EMBL/GenBank/DDBJ whole genome shotgun (WGS) entry which is preliminary data.</text>
</comment>
<dbReference type="InterPro" id="IPR012816">
    <property type="entry name" value="NADAR"/>
</dbReference>
<dbReference type="InterPro" id="IPR037238">
    <property type="entry name" value="YbiA-like_sf"/>
</dbReference>
<dbReference type="OrthoDB" id="206452at2759"/>
<dbReference type="SUPFAM" id="SSF143990">
    <property type="entry name" value="YbiA-like"/>
    <property type="match status" value="1"/>
</dbReference>
<dbReference type="Gene3D" id="1.10.357.40">
    <property type="entry name" value="YbiA-like"/>
    <property type="match status" value="1"/>
</dbReference>
<dbReference type="CDD" id="cd15457">
    <property type="entry name" value="NADAR"/>
    <property type="match status" value="1"/>
</dbReference>
<proteinExistence type="predicted"/>
<organism evidence="2 3">
    <name type="scientific">Collybia nuda</name>
    <dbReference type="NCBI Taxonomy" id="64659"/>
    <lineage>
        <taxon>Eukaryota</taxon>
        <taxon>Fungi</taxon>
        <taxon>Dikarya</taxon>
        <taxon>Basidiomycota</taxon>
        <taxon>Agaricomycotina</taxon>
        <taxon>Agaricomycetes</taxon>
        <taxon>Agaricomycetidae</taxon>
        <taxon>Agaricales</taxon>
        <taxon>Tricholomatineae</taxon>
        <taxon>Clitocybaceae</taxon>
        <taxon>Collybia</taxon>
    </lineage>
</organism>
<evidence type="ECO:0000259" key="1">
    <source>
        <dbReference type="Pfam" id="PF08719"/>
    </source>
</evidence>
<keyword evidence="3" id="KW-1185">Reference proteome</keyword>
<dbReference type="Proteomes" id="UP000807353">
    <property type="component" value="Unassembled WGS sequence"/>
</dbReference>
<dbReference type="AlphaFoldDB" id="A0A9P5XUK9"/>
<accession>A0A9P5XUK9</accession>
<dbReference type="EMBL" id="MU150399">
    <property type="protein sequence ID" value="KAF9456867.1"/>
    <property type="molecule type" value="Genomic_DNA"/>
</dbReference>
<gene>
    <name evidence="2" type="ORF">BDZ94DRAFT_1274581</name>
</gene>
<name>A0A9P5XUK9_9AGAR</name>
<feature type="domain" description="NADAR" evidence="1">
    <location>
        <begin position="1"/>
        <end position="124"/>
    </location>
</feature>
<dbReference type="Pfam" id="PF08719">
    <property type="entry name" value="NADAR"/>
    <property type="match status" value="1"/>
</dbReference>
<sequence length="144" mass="16112">MMAQKALLFGDARVARDVIAVDGTGSGAMAQVKALGREVVGFDEEIWKREREKIVLEGNLHKFRANPELKQRLLDTGERVFVEASPGDRIWGIGYAENRALEDRSGWGSNLLGKVLGQTRRMLREEEALNTKKAREEESTPSVM</sequence>